<evidence type="ECO:0000256" key="1">
    <source>
        <dbReference type="ARBA" id="ARBA00004651"/>
    </source>
</evidence>
<evidence type="ECO:0000313" key="9">
    <source>
        <dbReference type="Proteomes" id="UP000198724"/>
    </source>
</evidence>
<sequence>MQTIYTQSKHRSGLASLSTRLMAFGLDVLLLLTLVGIVDYFTFSSNEEVFLLKPERFLFVLLAWLYFAGTETCPCQGTLGKYLLNLRVITPNGERIRFRAATLRFLLRPISALIIIFQFITGYGHSSRRTFHDKLAGTRVIAE</sequence>
<keyword evidence="3 6" id="KW-0812">Transmembrane</keyword>
<dbReference type="GO" id="GO:0005886">
    <property type="term" value="C:plasma membrane"/>
    <property type="evidence" value="ECO:0007669"/>
    <property type="project" value="UniProtKB-SubCell"/>
</dbReference>
<feature type="transmembrane region" description="Helical" evidence="6">
    <location>
        <begin position="105"/>
        <end position="125"/>
    </location>
</feature>
<dbReference type="Pfam" id="PF06271">
    <property type="entry name" value="RDD"/>
    <property type="match status" value="1"/>
</dbReference>
<feature type="transmembrane region" description="Helical" evidence="6">
    <location>
        <begin position="21"/>
        <end position="43"/>
    </location>
</feature>
<evidence type="ECO:0000256" key="2">
    <source>
        <dbReference type="ARBA" id="ARBA00022475"/>
    </source>
</evidence>
<dbReference type="RefSeq" id="WP_092099711.1">
    <property type="nucleotide sequence ID" value="NZ_FOOT01000002.1"/>
</dbReference>
<comment type="subcellular location">
    <subcellularLocation>
        <location evidence="1">Cell membrane</location>
        <topology evidence="1">Multi-pass membrane protein</topology>
    </subcellularLocation>
</comment>
<evidence type="ECO:0000256" key="6">
    <source>
        <dbReference type="SAM" id="Phobius"/>
    </source>
</evidence>
<dbReference type="InterPro" id="IPR051791">
    <property type="entry name" value="Pra-immunoreactive"/>
</dbReference>
<keyword evidence="2" id="KW-1003">Cell membrane</keyword>
<reference evidence="9" key="1">
    <citation type="submission" date="2016-10" db="EMBL/GenBank/DDBJ databases">
        <authorList>
            <person name="Varghese N."/>
            <person name="Submissions S."/>
        </authorList>
    </citation>
    <scope>NUCLEOTIDE SEQUENCE [LARGE SCALE GENOMIC DNA]</scope>
    <source>
        <strain evidence="9">LP51</strain>
    </source>
</reference>
<evidence type="ECO:0000256" key="4">
    <source>
        <dbReference type="ARBA" id="ARBA00022989"/>
    </source>
</evidence>
<proteinExistence type="predicted"/>
<dbReference type="PANTHER" id="PTHR36115:SF6">
    <property type="entry name" value="PROLINE-RICH ANTIGEN HOMOLOG"/>
    <property type="match status" value="1"/>
</dbReference>
<dbReference type="InterPro" id="IPR010432">
    <property type="entry name" value="RDD"/>
</dbReference>
<dbReference type="AlphaFoldDB" id="A0A1I2R290"/>
<evidence type="ECO:0000313" key="8">
    <source>
        <dbReference type="EMBL" id="SFG34628.1"/>
    </source>
</evidence>
<evidence type="ECO:0000259" key="7">
    <source>
        <dbReference type="Pfam" id="PF06271"/>
    </source>
</evidence>
<keyword evidence="5 6" id="KW-0472">Membrane</keyword>
<dbReference type="Proteomes" id="UP000198724">
    <property type="component" value="Unassembled WGS sequence"/>
</dbReference>
<evidence type="ECO:0000256" key="5">
    <source>
        <dbReference type="ARBA" id="ARBA00023136"/>
    </source>
</evidence>
<feature type="transmembrane region" description="Helical" evidence="6">
    <location>
        <begin position="63"/>
        <end position="84"/>
    </location>
</feature>
<keyword evidence="4 6" id="KW-1133">Transmembrane helix</keyword>
<gene>
    <name evidence="8" type="ORF">SAMN05421739_102237</name>
</gene>
<dbReference type="OrthoDB" id="852402at2"/>
<keyword evidence="9" id="KW-1185">Reference proteome</keyword>
<feature type="domain" description="RDD" evidence="7">
    <location>
        <begin position="14"/>
        <end position="137"/>
    </location>
</feature>
<protein>
    <submittedName>
        <fullName evidence="8">Uncharacterized membrane protein YckC, RDD family</fullName>
    </submittedName>
</protein>
<organism evidence="8 9">
    <name type="scientific">Pontibacter chinhatensis</name>
    <dbReference type="NCBI Taxonomy" id="1436961"/>
    <lineage>
        <taxon>Bacteria</taxon>
        <taxon>Pseudomonadati</taxon>
        <taxon>Bacteroidota</taxon>
        <taxon>Cytophagia</taxon>
        <taxon>Cytophagales</taxon>
        <taxon>Hymenobacteraceae</taxon>
        <taxon>Pontibacter</taxon>
    </lineage>
</organism>
<dbReference type="STRING" id="1436961.SAMN05421739_102237"/>
<accession>A0A1I2R290</accession>
<dbReference type="EMBL" id="FOOT01000002">
    <property type="protein sequence ID" value="SFG34628.1"/>
    <property type="molecule type" value="Genomic_DNA"/>
</dbReference>
<dbReference type="PANTHER" id="PTHR36115">
    <property type="entry name" value="PROLINE-RICH ANTIGEN HOMOLOG-RELATED"/>
    <property type="match status" value="1"/>
</dbReference>
<evidence type="ECO:0000256" key="3">
    <source>
        <dbReference type="ARBA" id="ARBA00022692"/>
    </source>
</evidence>
<name>A0A1I2R290_9BACT</name>